<dbReference type="InterPro" id="IPR002305">
    <property type="entry name" value="aa-tRNA-synth_Ic"/>
</dbReference>
<dbReference type="PROSITE" id="PS00178">
    <property type="entry name" value="AA_TRNA_LIGASE_I"/>
    <property type="match status" value="1"/>
</dbReference>
<dbReference type="SUPFAM" id="SSF52374">
    <property type="entry name" value="Nucleotidylyl transferase"/>
    <property type="match status" value="1"/>
</dbReference>
<organism evidence="8">
    <name type="scientific">marine metagenome</name>
    <dbReference type="NCBI Taxonomy" id="408172"/>
    <lineage>
        <taxon>unclassified sequences</taxon>
        <taxon>metagenomes</taxon>
        <taxon>ecological metagenomes</taxon>
    </lineage>
</organism>
<accession>A0A383DBQ2</accession>
<evidence type="ECO:0000256" key="2">
    <source>
        <dbReference type="ARBA" id="ARBA00013161"/>
    </source>
</evidence>
<dbReference type="GO" id="GO:0004830">
    <property type="term" value="F:tryptophan-tRNA ligase activity"/>
    <property type="evidence" value="ECO:0007669"/>
    <property type="project" value="UniProtKB-EC"/>
</dbReference>
<dbReference type="InterPro" id="IPR050203">
    <property type="entry name" value="Trp-tRNA_synthetase"/>
</dbReference>
<dbReference type="InterPro" id="IPR014729">
    <property type="entry name" value="Rossmann-like_a/b/a_fold"/>
</dbReference>
<keyword evidence="5" id="KW-0067">ATP-binding</keyword>
<dbReference type="Pfam" id="PF00579">
    <property type="entry name" value="tRNA-synt_1b"/>
    <property type="match status" value="1"/>
</dbReference>
<dbReference type="GO" id="GO:0005829">
    <property type="term" value="C:cytosol"/>
    <property type="evidence" value="ECO:0007669"/>
    <property type="project" value="TreeGrafter"/>
</dbReference>
<reference evidence="8" key="1">
    <citation type="submission" date="2018-05" db="EMBL/GenBank/DDBJ databases">
        <authorList>
            <person name="Lanie J.A."/>
            <person name="Ng W.-L."/>
            <person name="Kazmierczak K.M."/>
            <person name="Andrzejewski T.M."/>
            <person name="Davidsen T.M."/>
            <person name="Wayne K.J."/>
            <person name="Tettelin H."/>
            <person name="Glass J.I."/>
            <person name="Rusch D."/>
            <person name="Podicherti R."/>
            <person name="Tsui H.-C.T."/>
            <person name="Winkler M.E."/>
        </authorList>
    </citation>
    <scope>NUCLEOTIDE SEQUENCE</scope>
</reference>
<dbReference type="Gene3D" id="3.40.50.620">
    <property type="entry name" value="HUPs"/>
    <property type="match status" value="1"/>
</dbReference>
<evidence type="ECO:0000256" key="1">
    <source>
        <dbReference type="ARBA" id="ARBA00005594"/>
    </source>
</evidence>
<dbReference type="EMBL" id="UINC01215872">
    <property type="protein sequence ID" value="SVE41774.1"/>
    <property type="molecule type" value="Genomic_DNA"/>
</dbReference>
<name>A0A383DBQ2_9ZZZZ</name>
<comment type="similarity">
    <text evidence="1">Belongs to the class-I aminoacyl-tRNA synthetase family.</text>
</comment>
<dbReference type="PANTHER" id="PTHR43766:SF1">
    <property type="entry name" value="TRYPTOPHAN--TRNA LIGASE, MITOCHONDRIAL"/>
    <property type="match status" value="1"/>
</dbReference>
<evidence type="ECO:0000256" key="4">
    <source>
        <dbReference type="ARBA" id="ARBA00022741"/>
    </source>
</evidence>
<dbReference type="GO" id="GO:0005524">
    <property type="term" value="F:ATP binding"/>
    <property type="evidence" value="ECO:0007669"/>
    <property type="project" value="UniProtKB-KW"/>
</dbReference>
<keyword evidence="3" id="KW-0436">Ligase</keyword>
<evidence type="ECO:0000256" key="6">
    <source>
        <dbReference type="ARBA" id="ARBA00022917"/>
    </source>
</evidence>
<dbReference type="PRINTS" id="PR01039">
    <property type="entry name" value="TRNASYNTHTRP"/>
</dbReference>
<dbReference type="InterPro" id="IPR002306">
    <property type="entry name" value="Trp-tRNA-ligase"/>
</dbReference>
<gene>
    <name evidence="8" type="ORF">METZ01_LOCUS494628</name>
</gene>
<sequence length="131" mass="14535">MTKNIVFSGVQPSGEIHLGNYLGAIAQFVSLQDDNKCIFSIVDLHAITVWQDPTTLANSTREILAIFLACGLDHKKNIIFNQSQVAQHAQLAWILSCTAKIGWLNRMTQFKDKAGKNKEVASIGLYTYPIL</sequence>
<feature type="non-terminal residue" evidence="8">
    <location>
        <position position="131"/>
    </location>
</feature>
<dbReference type="InterPro" id="IPR001412">
    <property type="entry name" value="aa-tRNA-synth_I_CS"/>
</dbReference>
<evidence type="ECO:0000313" key="8">
    <source>
        <dbReference type="EMBL" id="SVE41774.1"/>
    </source>
</evidence>
<feature type="non-terminal residue" evidence="8">
    <location>
        <position position="1"/>
    </location>
</feature>
<proteinExistence type="inferred from homology"/>
<keyword evidence="6" id="KW-0648">Protein biosynthesis</keyword>
<dbReference type="PANTHER" id="PTHR43766">
    <property type="entry name" value="TRYPTOPHAN--TRNA LIGASE, MITOCHONDRIAL"/>
    <property type="match status" value="1"/>
</dbReference>
<dbReference type="GO" id="GO:0006436">
    <property type="term" value="P:tryptophanyl-tRNA aminoacylation"/>
    <property type="evidence" value="ECO:0007669"/>
    <property type="project" value="InterPro"/>
</dbReference>
<evidence type="ECO:0000256" key="5">
    <source>
        <dbReference type="ARBA" id="ARBA00022840"/>
    </source>
</evidence>
<dbReference type="AlphaFoldDB" id="A0A383DBQ2"/>
<evidence type="ECO:0000256" key="7">
    <source>
        <dbReference type="ARBA" id="ARBA00023146"/>
    </source>
</evidence>
<keyword evidence="4" id="KW-0547">Nucleotide-binding</keyword>
<evidence type="ECO:0000256" key="3">
    <source>
        <dbReference type="ARBA" id="ARBA00022598"/>
    </source>
</evidence>
<keyword evidence="7" id="KW-0030">Aminoacyl-tRNA synthetase</keyword>
<protein>
    <recommendedName>
        <fullName evidence="2">tryptophan--tRNA ligase</fullName>
        <ecNumber evidence="2">6.1.1.2</ecNumber>
    </recommendedName>
</protein>
<dbReference type="EC" id="6.1.1.2" evidence="2"/>